<dbReference type="Proteomes" id="UP001611383">
    <property type="component" value="Chromosome"/>
</dbReference>
<evidence type="ECO:0000256" key="2">
    <source>
        <dbReference type="ARBA" id="ARBA00022729"/>
    </source>
</evidence>
<dbReference type="PANTHER" id="PTHR11010">
    <property type="entry name" value="PROTEASE S28 PRO-X CARBOXYPEPTIDASE-RELATED"/>
    <property type="match status" value="1"/>
</dbReference>
<organism evidence="4 5">
    <name type="scientific">Archangium minus</name>
    <dbReference type="NCBI Taxonomy" id="83450"/>
    <lineage>
        <taxon>Bacteria</taxon>
        <taxon>Pseudomonadati</taxon>
        <taxon>Myxococcota</taxon>
        <taxon>Myxococcia</taxon>
        <taxon>Myxococcales</taxon>
        <taxon>Cystobacterineae</taxon>
        <taxon>Archangiaceae</taxon>
        <taxon>Archangium</taxon>
    </lineage>
</organism>
<proteinExistence type="predicted"/>
<accession>A0ABY9X2F0</accession>
<keyword evidence="1" id="KW-0645">Protease</keyword>
<dbReference type="EMBL" id="CP043494">
    <property type="protein sequence ID" value="WNG49565.1"/>
    <property type="molecule type" value="Genomic_DNA"/>
</dbReference>
<dbReference type="PANTHER" id="PTHR11010:SF38">
    <property type="entry name" value="LYSOSOMAL PRO-X CARBOXYPEPTIDASE"/>
    <property type="match status" value="1"/>
</dbReference>
<dbReference type="RefSeq" id="WP_395807608.1">
    <property type="nucleotide sequence ID" value="NZ_CP043494.1"/>
</dbReference>
<evidence type="ECO:0000256" key="1">
    <source>
        <dbReference type="ARBA" id="ARBA00022670"/>
    </source>
</evidence>
<keyword evidence="2" id="KW-0732">Signal</keyword>
<evidence type="ECO:0000313" key="5">
    <source>
        <dbReference type="Proteomes" id="UP001611383"/>
    </source>
</evidence>
<name>A0ABY9X2F0_9BACT</name>
<dbReference type="Pfam" id="PF05576">
    <property type="entry name" value="Peptidase_S37"/>
    <property type="match status" value="1"/>
</dbReference>
<evidence type="ECO:0000256" key="3">
    <source>
        <dbReference type="ARBA" id="ARBA00022801"/>
    </source>
</evidence>
<evidence type="ECO:0000313" key="4">
    <source>
        <dbReference type="EMBL" id="WNG49565.1"/>
    </source>
</evidence>
<dbReference type="InterPro" id="IPR029058">
    <property type="entry name" value="AB_hydrolase_fold"/>
</dbReference>
<keyword evidence="3" id="KW-0378">Hydrolase</keyword>
<gene>
    <name evidence="4" type="ORF">F0U60_39675</name>
</gene>
<keyword evidence="5" id="KW-1185">Reference proteome</keyword>
<reference evidence="4 5" key="1">
    <citation type="submission" date="2019-08" db="EMBL/GenBank/DDBJ databases">
        <title>Archangium and Cystobacter genomes.</title>
        <authorList>
            <person name="Chen I.-C.K."/>
            <person name="Wielgoss S."/>
        </authorList>
    </citation>
    <scope>NUCLEOTIDE SEQUENCE [LARGE SCALE GENOMIC DNA]</scope>
    <source>
        <strain evidence="4 5">Cbm 6</strain>
    </source>
</reference>
<protein>
    <submittedName>
        <fullName evidence="4">Uncharacterized protein</fullName>
    </submittedName>
</protein>
<dbReference type="Gene3D" id="3.40.50.1820">
    <property type="entry name" value="alpha/beta hydrolase"/>
    <property type="match status" value="1"/>
</dbReference>
<dbReference type="InterPro" id="IPR008761">
    <property type="entry name" value="Peptidase_S37"/>
</dbReference>
<sequence>MKGIWLRSVVGLLGAALLPACDKTPPPEPEIPVCSEPGIPELEPQTQVRPGPVSSLAAVDIRTQLESIPGLTVLDEVQVDGFRFFTLDFEQPADHLNPQGERFLQRMTLFHSAVDAPMVMDTEGEAIFAEPIAAEPVYLLGANQITVEHRFFGTSRPASGDWKLLTIEQASADFHRVVETFKPIYGARWLSTGVFKGGTSAILHRYFYPDDVYATVPYALQHSQGLEDERPGHRLAQVGDQACRQRLEELQRAALERREELLPLVNALASEGTRFDTLGPDRALEFAVVELPFNFWQRYGLEVWDCSNLPAPTLSAQELFNFVLDVGGLAYAFSDEGLETDAPLRYQYATQFGSPHYPEEHLRPLLRYPGEHEVTRFPPTGVEKRFEGQLMKRVEEWMRTDAQRMLLVHGTLDPWTASTFDVNVCKGAYRLVVPDSNGFYGVLGELNEPARGFVFSKLSEWAGVPVREPSSSPFERHPRASKWRARVDRGQTLRSIR</sequence>